<dbReference type="KEGG" id="tpol:Mal48_40830"/>
<dbReference type="SUPFAM" id="SSF50978">
    <property type="entry name" value="WD40 repeat-like"/>
    <property type="match status" value="1"/>
</dbReference>
<keyword evidence="5" id="KW-1185">Reference proteome</keyword>
<dbReference type="InterPro" id="IPR036322">
    <property type="entry name" value="WD40_repeat_dom_sf"/>
</dbReference>
<dbReference type="PROSITE" id="PS50294">
    <property type="entry name" value="WD_REPEATS_REGION"/>
    <property type="match status" value="2"/>
</dbReference>
<dbReference type="InterPro" id="IPR050505">
    <property type="entry name" value="WDR55/POC1"/>
</dbReference>
<feature type="repeat" description="WD" evidence="3">
    <location>
        <begin position="95"/>
        <end position="136"/>
    </location>
</feature>
<dbReference type="PROSITE" id="PS00678">
    <property type="entry name" value="WD_REPEATS_1"/>
    <property type="match status" value="1"/>
</dbReference>
<dbReference type="InterPro" id="IPR015943">
    <property type="entry name" value="WD40/YVTN_repeat-like_dom_sf"/>
</dbReference>
<dbReference type="EMBL" id="CP036267">
    <property type="protein sequence ID" value="QDT34811.1"/>
    <property type="molecule type" value="Genomic_DNA"/>
</dbReference>
<evidence type="ECO:0000256" key="3">
    <source>
        <dbReference type="PROSITE-ProRule" id="PRU00221"/>
    </source>
</evidence>
<evidence type="ECO:0000313" key="5">
    <source>
        <dbReference type="Proteomes" id="UP000315724"/>
    </source>
</evidence>
<protein>
    <submittedName>
        <fullName evidence="4">WD domain, G-beta repeat</fullName>
    </submittedName>
</protein>
<proteinExistence type="predicted"/>
<dbReference type="PANTHER" id="PTHR44019">
    <property type="entry name" value="WD REPEAT-CONTAINING PROTEIN 55"/>
    <property type="match status" value="1"/>
</dbReference>
<dbReference type="Pfam" id="PF00400">
    <property type="entry name" value="WD40"/>
    <property type="match status" value="2"/>
</dbReference>
<dbReference type="InterPro" id="IPR019775">
    <property type="entry name" value="WD40_repeat_CS"/>
</dbReference>
<dbReference type="SMART" id="SM00320">
    <property type="entry name" value="WD40"/>
    <property type="match status" value="5"/>
</dbReference>
<evidence type="ECO:0000256" key="1">
    <source>
        <dbReference type="ARBA" id="ARBA00022574"/>
    </source>
</evidence>
<keyword evidence="1 3" id="KW-0853">WD repeat</keyword>
<dbReference type="AlphaFoldDB" id="A0A517QT45"/>
<dbReference type="Proteomes" id="UP000315724">
    <property type="component" value="Chromosome"/>
</dbReference>
<dbReference type="InterPro" id="IPR001680">
    <property type="entry name" value="WD40_rpt"/>
</dbReference>
<dbReference type="PANTHER" id="PTHR44019:SF8">
    <property type="entry name" value="POC1 CENTRIOLAR PROTEIN HOMOLOG"/>
    <property type="match status" value="1"/>
</dbReference>
<dbReference type="OrthoDB" id="230341at2"/>
<gene>
    <name evidence="4" type="ORF">Mal48_40830</name>
</gene>
<dbReference type="RefSeq" id="WP_145203345.1">
    <property type="nucleotide sequence ID" value="NZ_CP036267.1"/>
</dbReference>
<feature type="repeat" description="WD" evidence="3">
    <location>
        <begin position="137"/>
        <end position="178"/>
    </location>
</feature>
<organism evidence="4 5">
    <name type="scientific">Thalassoglobus polymorphus</name>
    <dbReference type="NCBI Taxonomy" id="2527994"/>
    <lineage>
        <taxon>Bacteria</taxon>
        <taxon>Pseudomonadati</taxon>
        <taxon>Planctomycetota</taxon>
        <taxon>Planctomycetia</taxon>
        <taxon>Planctomycetales</taxon>
        <taxon>Planctomycetaceae</taxon>
        <taxon>Thalassoglobus</taxon>
    </lineage>
</organism>
<dbReference type="Gene3D" id="2.130.10.10">
    <property type="entry name" value="YVTN repeat-like/Quinoprotein amine dehydrogenase"/>
    <property type="match status" value="2"/>
</dbReference>
<reference evidence="4 5" key="1">
    <citation type="submission" date="2019-02" db="EMBL/GenBank/DDBJ databases">
        <title>Deep-cultivation of Planctomycetes and their phenomic and genomic characterization uncovers novel biology.</title>
        <authorList>
            <person name="Wiegand S."/>
            <person name="Jogler M."/>
            <person name="Boedeker C."/>
            <person name="Pinto D."/>
            <person name="Vollmers J."/>
            <person name="Rivas-Marin E."/>
            <person name="Kohn T."/>
            <person name="Peeters S.H."/>
            <person name="Heuer A."/>
            <person name="Rast P."/>
            <person name="Oberbeckmann S."/>
            <person name="Bunk B."/>
            <person name="Jeske O."/>
            <person name="Meyerdierks A."/>
            <person name="Storesund J.E."/>
            <person name="Kallscheuer N."/>
            <person name="Luecker S."/>
            <person name="Lage O.M."/>
            <person name="Pohl T."/>
            <person name="Merkel B.J."/>
            <person name="Hornburger P."/>
            <person name="Mueller R.-W."/>
            <person name="Bruemmer F."/>
            <person name="Labrenz M."/>
            <person name="Spormann A.M."/>
            <person name="Op den Camp H."/>
            <person name="Overmann J."/>
            <person name="Amann R."/>
            <person name="Jetten M.S.M."/>
            <person name="Mascher T."/>
            <person name="Medema M.H."/>
            <person name="Devos D.P."/>
            <person name="Kaster A.-K."/>
            <person name="Ovreas L."/>
            <person name="Rohde M."/>
            <person name="Galperin M.Y."/>
            <person name="Jogler C."/>
        </authorList>
    </citation>
    <scope>NUCLEOTIDE SEQUENCE [LARGE SCALE GENOMIC DNA]</scope>
    <source>
        <strain evidence="4 5">Mal48</strain>
    </source>
</reference>
<evidence type="ECO:0000313" key="4">
    <source>
        <dbReference type="EMBL" id="QDT34811.1"/>
    </source>
</evidence>
<keyword evidence="2" id="KW-0677">Repeat</keyword>
<evidence type="ECO:0000256" key="2">
    <source>
        <dbReference type="ARBA" id="ARBA00022737"/>
    </source>
</evidence>
<name>A0A517QT45_9PLAN</name>
<sequence length="327" mass="35922">MDVTKTHIEKDYKADRPLLSCCYALDGAHVFVGCEDYKVWRFKVADGTKVELDTDAWARTLLLVDAGKTLITGGYDGRLIWWDALAEKPASTRTLDAHQGWIRALSVSPDGTTLASVGNDLIVKLWNLADGKLVRELKGHESHIYNVAFHPNGKTLVTGDLYGNIFDWDLTTGEKKRAWKAETLTKYDKGFHAQIGGFRGMVFSPDGTQLVCSGITNVSNAFAGIGNPSVVIFDYAKGEQVIEHLSKGPLQGVAWNVAVHSEKMIVSSSGGRGGYLLFWKPGEKETFHQFKLPSDVRDFALSPDGQYIAAAHANHHLSICKLDAKQA</sequence>
<accession>A0A517QT45</accession>
<dbReference type="PROSITE" id="PS50082">
    <property type="entry name" value="WD_REPEATS_2"/>
    <property type="match status" value="2"/>
</dbReference>